<dbReference type="Gramene" id="mRNA:MD16G0175500">
    <property type="protein sequence ID" value="mRNA:MD16G0175500"/>
    <property type="gene ID" value="MD16G0175500"/>
</dbReference>
<dbReference type="AlphaFoldDB" id="A0A498HI05"/>
<keyword evidence="3" id="KW-1185">Reference proteome</keyword>
<feature type="chain" id="PRO_5019836181" description="EGF-like domain-containing protein" evidence="1">
    <location>
        <begin position="27"/>
        <end position="219"/>
    </location>
</feature>
<evidence type="ECO:0000313" key="3">
    <source>
        <dbReference type="Proteomes" id="UP000290289"/>
    </source>
</evidence>
<keyword evidence="1" id="KW-0732">Signal</keyword>
<dbReference type="OrthoDB" id="1914642at2759"/>
<dbReference type="PANTHER" id="PTHR33881">
    <property type="entry name" value="NEUROGENIC LOCUS NOTCH-LIKE PROTEIN"/>
    <property type="match status" value="1"/>
</dbReference>
<dbReference type="Proteomes" id="UP000290289">
    <property type="component" value="Chromosome 16"/>
</dbReference>
<dbReference type="EMBL" id="RDQH01000342">
    <property type="protein sequence ID" value="RXH70619.1"/>
    <property type="molecule type" value="Genomic_DNA"/>
</dbReference>
<proteinExistence type="predicted"/>
<evidence type="ECO:0000313" key="2">
    <source>
        <dbReference type="EMBL" id="RXH70619.1"/>
    </source>
</evidence>
<dbReference type="PANTHER" id="PTHR33881:SF7">
    <property type="entry name" value="NEUROGENIC LOCUS NOTCH-LIKE PROTEIN"/>
    <property type="match status" value="1"/>
</dbReference>
<comment type="caution">
    <text evidence="2">The sequence shown here is derived from an EMBL/GenBank/DDBJ whole genome shotgun (WGS) entry which is preliminary data.</text>
</comment>
<evidence type="ECO:0008006" key="4">
    <source>
        <dbReference type="Google" id="ProtNLM"/>
    </source>
</evidence>
<name>A0A498HI05_MALDO</name>
<sequence>MASASTFVFALLAIFSIVVAIRPVTADPLGNLLAPIFSPILDDVCKEVECGKGNCKPSSNSTFFFECDCEPGWKQTSNNTHHFKFLPCVIPNCNLDFSCTKAPAPVSDQASKANESSIFDPCFWAYCGGGSCNKTSKFTYNCKCDEGYDNLLNVTTLPCLEECAIGMTCANLGISMSNKSTASPPALSDNGKNQGSSMVQVNSAALVILMMFAAMVHWK</sequence>
<gene>
    <name evidence="2" type="ORF">DVH24_013365</name>
</gene>
<protein>
    <recommendedName>
        <fullName evidence="4">EGF-like domain-containing protein</fullName>
    </recommendedName>
</protein>
<evidence type="ECO:0000256" key="1">
    <source>
        <dbReference type="SAM" id="SignalP"/>
    </source>
</evidence>
<accession>A0A498HI05</accession>
<feature type="signal peptide" evidence="1">
    <location>
        <begin position="1"/>
        <end position="26"/>
    </location>
</feature>
<organism evidence="2 3">
    <name type="scientific">Malus domestica</name>
    <name type="common">Apple</name>
    <name type="synonym">Pyrus malus</name>
    <dbReference type="NCBI Taxonomy" id="3750"/>
    <lineage>
        <taxon>Eukaryota</taxon>
        <taxon>Viridiplantae</taxon>
        <taxon>Streptophyta</taxon>
        <taxon>Embryophyta</taxon>
        <taxon>Tracheophyta</taxon>
        <taxon>Spermatophyta</taxon>
        <taxon>Magnoliopsida</taxon>
        <taxon>eudicotyledons</taxon>
        <taxon>Gunneridae</taxon>
        <taxon>Pentapetalae</taxon>
        <taxon>rosids</taxon>
        <taxon>fabids</taxon>
        <taxon>Rosales</taxon>
        <taxon>Rosaceae</taxon>
        <taxon>Amygdaloideae</taxon>
        <taxon>Maleae</taxon>
        <taxon>Malus</taxon>
    </lineage>
</organism>
<dbReference type="KEGG" id="mdm:103414674"/>
<reference evidence="2 3" key="1">
    <citation type="submission" date="2018-10" db="EMBL/GenBank/DDBJ databases">
        <title>A high-quality apple genome assembly.</title>
        <authorList>
            <person name="Hu J."/>
        </authorList>
    </citation>
    <scope>NUCLEOTIDE SEQUENCE [LARGE SCALE GENOMIC DNA]</scope>
    <source>
        <strain evidence="3">cv. HFTH1</strain>
        <tissue evidence="2">Young leaf</tissue>
    </source>
</reference>